<dbReference type="InterPro" id="IPR023696">
    <property type="entry name" value="Ureohydrolase_dom_sf"/>
</dbReference>
<feature type="domain" description="Histone deacetylase" evidence="10">
    <location>
        <begin position="17"/>
        <end position="105"/>
    </location>
</feature>
<evidence type="ECO:0000313" key="11">
    <source>
        <dbReference type="EMBL" id="CAD8973799.1"/>
    </source>
</evidence>
<dbReference type="SUPFAM" id="SSF52768">
    <property type="entry name" value="Arginase/deacetylase"/>
    <property type="match status" value="1"/>
</dbReference>
<evidence type="ECO:0000256" key="5">
    <source>
        <dbReference type="ARBA" id="ARBA00022801"/>
    </source>
</evidence>
<evidence type="ECO:0000256" key="3">
    <source>
        <dbReference type="ARBA" id="ARBA00012111"/>
    </source>
</evidence>
<proteinExistence type="inferred from homology"/>
<keyword evidence="9" id="KW-0539">Nucleus</keyword>
<gene>
    <name evidence="11" type="ORF">HAND00432_LOCUS24800</name>
</gene>
<evidence type="ECO:0000256" key="1">
    <source>
        <dbReference type="ARBA" id="ARBA00004123"/>
    </source>
</evidence>
<dbReference type="InterPro" id="IPR023801">
    <property type="entry name" value="His_deacetylse_dom"/>
</dbReference>
<evidence type="ECO:0000256" key="6">
    <source>
        <dbReference type="ARBA" id="ARBA00022853"/>
    </source>
</evidence>
<comment type="similarity">
    <text evidence="2">Belongs to the histone deacetylase family. HD type 2 subfamily.</text>
</comment>
<keyword evidence="4" id="KW-0678">Repressor</keyword>
<dbReference type="GO" id="GO:0141221">
    <property type="term" value="F:histone deacetylase activity, hydrolytic mechanism"/>
    <property type="evidence" value="ECO:0007669"/>
    <property type="project" value="UniProtKB-EC"/>
</dbReference>
<keyword evidence="5" id="KW-0378">Hydrolase</keyword>
<dbReference type="InterPro" id="IPR037138">
    <property type="entry name" value="His_deacetylse_dom_sf"/>
</dbReference>
<dbReference type="PANTHER" id="PTHR10625">
    <property type="entry name" value="HISTONE DEACETYLASE HDAC1-RELATED"/>
    <property type="match status" value="1"/>
</dbReference>
<keyword evidence="7" id="KW-0805">Transcription regulation</keyword>
<dbReference type="GO" id="GO:0040029">
    <property type="term" value="P:epigenetic regulation of gene expression"/>
    <property type="evidence" value="ECO:0007669"/>
    <property type="project" value="TreeGrafter"/>
</dbReference>
<reference evidence="11" key="1">
    <citation type="submission" date="2021-01" db="EMBL/GenBank/DDBJ databases">
        <authorList>
            <person name="Corre E."/>
            <person name="Pelletier E."/>
            <person name="Niang G."/>
            <person name="Scheremetjew M."/>
            <person name="Finn R."/>
            <person name="Kale V."/>
            <person name="Holt S."/>
            <person name="Cochrane G."/>
            <person name="Meng A."/>
            <person name="Brown T."/>
            <person name="Cohen L."/>
        </authorList>
    </citation>
    <scope>NUCLEOTIDE SEQUENCE</scope>
    <source>
        <strain evidence="11">CCMP644</strain>
    </source>
</reference>
<evidence type="ECO:0000256" key="9">
    <source>
        <dbReference type="ARBA" id="ARBA00023242"/>
    </source>
</evidence>
<dbReference type="Pfam" id="PF00850">
    <property type="entry name" value="Hist_deacetyl"/>
    <property type="match status" value="1"/>
</dbReference>
<evidence type="ECO:0000256" key="4">
    <source>
        <dbReference type="ARBA" id="ARBA00022491"/>
    </source>
</evidence>
<comment type="subcellular location">
    <subcellularLocation>
        <location evidence="1">Nucleus</location>
    </subcellularLocation>
</comment>
<accession>A0A7S1H9X0</accession>
<dbReference type="PANTHER" id="PTHR10625:SF5">
    <property type="entry name" value="HISTONE DEACETYLASE"/>
    <property type="match status" value="1"/>
</dbReference>
<evidence type="ECO:0000256" key="7">
    <source>
        <dbReference type="ARBA" id="ARBA00023015"/>
    </source>
</evidence>
<dbReference type="GO" id="GO:0000118">
    <property type="term" value="C:histone deacetylase complex"/>
    <property type="evidence" value="ECO:0007669"/>
    <property type="project" value="TreeGrafter"/>
</dbReference>
<keyword evidence="8" id="KW-0804">Transcription</keyword>
<evidence type="ECO:0000256" key="2">
    <source>
        <dbReference type="ARBA" id="ARBA00007738"/>
    </source>
</evidence>
<evidence type="ECO:0000259" key="10">
    <source>
        <dbReference type="Pfam" id="PF00850"/>
    </source>
</evidence>
<protein>
    <recommendedName>
        <fullName evidence="3">histone deacetylase</fullName>
        <ecNumber evidence="3">3.5.1.98</ecNumber>
    </recommendedName>
</protein>
<dbReference type="GO" id="GO:0005737">
    <property type="term" value="C:cytoplasm"/>
    <property type="evidence" value="ECO:0007669"/>
    <property type="project" value="TreeGrafter"/>
</dbReference>
<organism evidence="11">
    <name type="scientific">Hemiselmis andersenii</name>
    <name type="common">Cryptophyte alga</name>
    <dbReference type="NCBI Taxonomy" id="464988"/>
    <lineage>
        <taxon>Eukaryota</taxon>
        <taxon>Cryptophyceae</taxon>
        <taxon>Cryptomonadales</taxon>
        <taxon>Hemiselmidaceae</taxon>
        <taxon>Hemiselmis</taxon>
    </lineage>
</organism>
<dbReference type="EMBL" id="HBFX01041207">
    <property type="protein sequence ID" value="CAD8973799.1"/>
    <property type="molecule type" value="Transcribed_RNA"/>
</dbReference>
<dbReference type="Gene3D" id="3.40.800.20">
    <property type="entry name" value="Histone deacetylase domain"/>
    <property type="match status" value="1"/>
</dbReference>
<sequence length="143" mass="15509">MLRSRSAAWGWDGGGMERDLSSQIRDRLLPSLRSYNPDLILLSMGFDGAGGDVGNINIYLDSHPAGLDLRTEDYEWATEQVGLVADMCCDGRIVSVLEGGYGARERKAGPTGVYSLNRDILATCACAHLRALVGYDVKVAQRS</sequence>
<dbReference type="AlphaFoldDB" id="A0A7S1H9X0"/>
<name>A0A7S1H9X0_HEMAN</name>
<keyword evidence="6" id="KW-0156">Chromatin regulator</keyword>
<evidence type="ECO:0000256" key="8">
    <source>
        <dbReference type="ARBA" id="ARBA00023163"/>
    </source>
</evidence>
<dbReference type="EC" id="3.5.1.98" evidence="3"/>